<accession>A0ABN7XBP9</accession>
<feature type="transmembrane region" description="Helical" evidence="1">
    <location>
        <begin position="12"/>
        <end position="36"/>
    </location>
</feature>
<feature type="non-terminal residue" evidence="2">
    <location>
        <position position="61"/>
    </location>
</feature>
<dbReference type="Proteomes" id="UP000789901">
    <property type="component" value="Unassembled WGS sequence"/>
</dbReference>
<comment type="caution">
    <text evidence="2">The sequence shown here is derived from an EMBL/GenBank/DDBJ whole genome shotgun (WGS) entry which is preliminary data.</text>
</comment>
<evidence type="ECO:0000313" key="3">
    <source>
        <dbReference type="Proteomes" id="UP000789901"/>
    </source>
</evidence>
<proteinExistence type="predicted"/>
<feature type="transmembrane region" description="Helical" evidence="1">
    <location>
        <begin position="42"/>
        <end position="60"/>
    </location>
</feature>
<evidence type="ECO:0000256" key="1">
    <source>
        <dbReference type="SAM" id="Phobius"/>
    </source>
</evidence>
<gene>
    <name evidence="2" type="ORF">GMARGA_LOCUS41504</name>
</gene>
<feature type="non-terminal residue" evidence="2">
    <location>
        <position position="1"/>
    </location>
</feature>
<protein>
    <submittedName>
        <fullName evidence="2">7929_t:CDS:1</fullName>
    </submittedName>
</protein>
<reference evidence="2 3" key="1">
    <citation type="submission" date="2021-06" db="EMBL/GenBank/DDBJ databases">
        <authorList>
            <person name="Kallberg Y."/>
            <person name="Tangrot J."/>
            <person name="Rosling A."/>
        </authorList>
    </citation>
    <scope>NUCLEOTIDE SEQUENCE [LARGE SCALE GENOMIC DNA]</scope>
    <source>
        <strain evidence="2 3">120-4 pot B 10/14</strain>
    </source>
</reference>
<dbReference type="EMBL" id="CAJVQB010115106">
    <property type="protein sequence ID" value="CAG8852683.1"/>
    <property type="molecule type" value="Genomic_DNA"/>
</dbReference>
<keyword evidence="1" id="KW-0812">Transmembrane</keyword>
<keyword evidence="1" id="KW-0472">Membrane</keyword>
<keyword evidence="1" id="KW-1133">Transmembrane helix</keyword>
<keyword evidence="3" id="KW-1185">Reference proteome</keyword>
<name>A0ABN7XBP9_GIGMA</name>
<organism evidence="2 3">
    <name type="scientific">Gigaspora margarita</name>
    <dbReference type="NCBI Taxonomy" id="4874"/>
    <lineage>
        <taxon>Eukaryota</taxon>
        <taxon>Fungi</taxon>
        <taxon>Fungi incertae sedis</taxon>
        <taxon>Mucoromycota</taxon>
        <taxon>Glomeromycotina</taxon>
        <taxon>Glomeromycetes</taxon>
        <taxon>Diversisporales</taxon>
        <taxon>Gigasporaceae</taxon>
        <taxon>Gigaspora</taxon>
    </lineage>
</organism>
<evidence type="ECO:0000313" key="2">
    <source>
        <dbReference type="EMBL" id="CAG8852683.1"/>
    </source>
</evidence>
<sequence>YINGLSDADSTIMMLFIQVINALIDATKLSVVITVINFSVSFLLFLYCFALYMTATAVVII</sequence>